<evidence type="ECO:0000313" key="4">
    <source>
        <dbReference type="EMBL" id="CAF4176346.1"/>
    </source>
</evidence>
<feature type="region of interest" description="Disordered" evidence="1">
    <location>
        <begin position="154"/>
        <end position="174"/>
    </location>
</feature>
<dbReference type="EMBL" id="CAJNOO010008970">
    <property type="protein sequence ID" value="CAF1487839.1"/>
    <property type="molecule type" value="Genomic_DNA"/>
</dbReference>
<dbReference type="Proteomes" id="UP000663823">
    <property type="component" value="Unassembled WGS sequence"/>
</dbReference>
<dbReference type="AlphaFoldDB" id="A0A815S5J2"/>
<dbReference type="Pfam" id="PF03732">
    <property type="entry name" value="Retrotrans_gag"/>
    <property type="match status" value="1"/>
</dbReference>
<name>A0A815S5J2_9BILA</name>
<dbReference type="OrthoDB" id="119028at2759"/>
<gene>
    <name evidence="4" type="ORF">OTI717_LOCUS37461</name>
    <name evidence="3" type="ORF">RFH988_LOCUS38276</name>
</gene>
<dbReference type="EMBL" id="CAJOAX010017824">
    <property type="protein sequence ID" value="CAF4176346.1"/>
    <property type="molecule type" value="Genomic_DNA"/>
</dbReference>
<dbReference type="Proteomes" id="UP000663882">
    <property type="component" value="Unassembled WGS sequence"/>
</dbReference>
<dbReference type="InterPro" id="IPR005162">
    <property type="entry name" value="Retrotrans_gag_dom"/>
</dbReference>
<evidence type="ECO:0000256" key="1">
    <source>
        <dbReference type="SAM" id="MobiDB-lite"/>
    </source>
</evidence>
<evidence type="ECO:0000313" key="5">
    <source>
        <dbReference type="Proteomes" id="UP000663882"/>
    </source>
</evidence>
<sequence>LESWTVFKAEFLHTYSSPTLKQLASHRLRNRQQHYDEPVIEYYADVTKLCKIIDPSMTDVSKTDHLYHGLKSSLMKEVFGRAPTTPSEFLEQARQEETLDCLVSTSIYQLVHNDISADNQPNNSYSSSTRLREPLHFQNLSNMFSSTSANAYSPTQSYSRCRPQPSPQYLPQSHDSSFNKSKYWVKEATFNNASEVEASIGNTWSKYYTNYTENGRKVYYRYKKAKHHGPQCSSSIYLLYHADSDNVTIYKTEADHDHRNNELCGIDENIKKIIEELYNDGIMRPKLIIRALQSRRIKVLTLGELEQWCKNNLDIPIDENTAFVVSYKVLYDDEEYEDVEDGGGNKFRVFISSIRLLNIASMSQHIHADATYKLIWQRFPVLVPGTTNSDKTFHPFGLAICSNEKTK</sequence>
<protein>
    <recommendedName>
        <fullName evidence="2">Retrotransposon gag domain-containing protein</fullName>
    </recommendedName>
</protein>
<reference evidence="3" key="1">
    <citation type="submission" date="2021-02" db="EMBL/GenBank/DDBJ databases">
        <authorList>
            <person name="Nowell W R."/>
        </authorList>
    </citation>
    <scope>NUCLEOTIDE SEQUENCE</scope>
</reference>
<feature type="domain" description="Retrotransposon gag" evidence="2">
    <location>
        <begin position="2"/>
        <end position="71"/>
    </location>
</feature>
<proteinExistence type="predicted"/>
<feature type="non-terminal residue" evidence="3">
    <location>
        <position position="407"/>
    </location>
</feature>
<dbReference type="PANTHER" id="PTHR33194">
    <property type="entry name" value="ZINC KNUCKLE DOMAINCONTAINING PROTEIN"/>
    <property type="match status" value="1"/>
</dbReference>
<evidence type="ECO:0000313" key="3">
    <source>
        <dbReference type="EMBL" id="CAF1487839.1"/>
    </source>
</evidence>
<evidence type="ECO:0000259" key="2">
    <source>
        <dbReference type="Pfam" id="PF03732"/>
    </source>
</evidence>
<organism evidence="3 5">
    <name type="scientific">Rotaria sordida</name>
    <dbReference type="NCBI Taxonomy" id="392033"/>
    <lineage>
        <taxon>Eukaryota</taxon>
        <taxon>Metazoa</taxon>
        <taxon>Spiralia</taxon>
        <taxon>Gnathifera</taxon>
        <taxon>Rotifera</taxon>
        <taxon>Eurotatoria</taxon>
        <taxon>Bdelloidea</taxon>
        <taxon>Philodinida</taxon>
        <taxon>Philodinidae</taxon>
        <taxon>Rotaria</taxon>
    </lineage>
</organism>
<feature type="non-terminal residue" evidence="3">
    <location>
        <position position="1"/>
    </location>
</feature>
<comment type="caution">
    <text evidence="3">The sequence shown here is derived from an EMBL/GenBank/DDBJ whole genome shotgun (WGS) entry which is preliminary data.</text>
</comment>
<accession>A0A815S5J2</accession>
<dbReference type="PANTHER" id="PTHR33194:SF4">
    <property type="entry name" value="CCHC-TYPE DOMAIN-CONTAINING PROTEIN"/>
    <property type="match status" value="1"/>
</dbReference>